<protein>
    <submittedName>
        <fullName evidence="2">Uncharacterized protein</fullName>
    </submittedName>
</protein>
<accession>A0ABU2G5K8</accession>
<evidence type="ECO:0000256" key="1">
    <source>
        <dbReference type="SAM" id="Phobius"/>
    </source>
</evidence>
<dbReference type="EMBL" id="JAMQOQ010000005">
    <property type="protein sequence ID" value="MDS0296082.1"/>
    <property type="molecule type" value="Genomic_DNA"/>
</dbReference>
<comment type="caution">
    <text evidence="2">The sequence shown here is derived from an EMBL/GenBank/DDBJ whole genome shotgun (WGS) entry which is preliminary data.</text>
</comment>
<keyword evidence="1" id="KW-0812">Transmembrane</keyword>
<dbReference type="RefSeq" id="WP_310930067.1">
    <property type="nucleotide sequence ID" value="NZ_JAMQOQ010000005.1"/>
</dbReference>
<gene>
    <name evidence="2" type="ORF">NDI79_18050</name>
</gene>
<dbReference type="Proteomes" id="UP001254813">
    <property type="component" value="Unassembled WGS sequence"/>
</dbReference>
<feature type="transmembrane region" description="Helical" evidence="1">
    <location>
        <begin position="20"/>
        <end position="38"/>
    </location>
</feature>
<keyword evidence="1" id="KW-0472">Membrane</keyword>
<evidence type="ECO:0000313" key="2">
    <source>
        <dbReference type="EMBL" id="MDS0296082.1"/>
    </source>
</evidence>
<organism evidence="2 3">
    <name type="scientific">Halogeometricum luteum</name>
    <dbReference type="NCBI Taxonomy" id="2950537"/>
    <lineage>
        <taxon>Archaea</taxon>
        <taxon>Methanobacteriati</taxon>
        <taxon>Methanobacteriota</taxon>
        <taxon>Stenosarchaea group</taxon>
        <taxon>Halobacteria</taxon>
        <taxon>Halobacteriales</taxon>
        <taxon>Haloferacaceae</taxon>
        <taxon>Halogeometricum</taxon>
    </lineage>
</organism>
<sequence>MYLVLDDVVQSIIAYKDLVVPLFFGLFFLGTFAAAFFYRHRYVRSSYLAVFFACLLLVNLSPSGYEIRPMEDLHKFTGIPSEEKVNYLIYVEDSAGREIRFDRRVVPTVSPNDDVARALAYCSQEESEAAGRYLLHRSHEYRERIEAGAPSLVERVDFPRHQQDFRWTESELDGYGEFVTLKVYELHLHFEEGGYELTSTERELAFEVSLPANATASDVEYTFEERCV</sequence>
<keyword evidence="3" id="KW-1185">Reference proteome</keyword>
<evidence type="ECO:0000313" key="3">
    <source>
        <dbReference type="Proteomes" id="UP001254813"/>
    </source>
</evidence>
<reference evidence="2 3" key="1">
    <citation type="submission" date="2022-06" db="EMBL/GenBank/DDBJ databases">
        <title>Halogeometricum sp. a new haloarchaeum isolate from saline soil.</title>
        <authorList>
            <person name="Strakova D."/>
            <person name="Galisteo C."/>
            <person name="Sanchez-Porro C."/>
            <person name="Ventosa A."/>
        </authorList>
    </citation>
    <scope>NUCLEOTIDE SEQUENCE [LARGE SCALE GENOMIC DNA]</scope>
    <source>
        <strain evidence="3">S3BR25-2</strain>
    </source>
</reference>
<proteinExistence type="predicted"/>
<keyword evidence="1" id="KW-1133">Transmembrane helix</keyword>
<feature type="transmembrane region" description="Helical" evidence="1">
    <location>
        <begin position="45"/>
        <end position="65"/>
    </location>
</feature>
<name>A0ABU2G5K8_9EURY</name>